<gene>
    <name evidence="7" type="ORF">C5750_12045</name>
</gene>
<keyword evidence="4" id="KW-0961">Cell wall biogenesis/degradation</keyword>
<dbReference type="Gene3D" id="2.40.40.10">
    <property type="entry name" value="RlpA-like domain"/>
    <property type="match status" value="1"/>
</dbReference>
<keyword evidence="3" id="KW-0456">Lyase</keyword>
<dbReference type="SUPFAM" id="SSF50685">
    <property type="entry name" value="Barwin-like endoglucanases"/>
    <property type="match status" value="1"/>
</dbReference>
<dbReference type="GO" id="GO:0019867">
    <property type="term" value="C:outer membrane"/>
    <property type="evidence" value="ECO:0007669"/>
    <property type="project" value="InterPro"/>
</dbReference>
<comment type="caution">
    <text evidence="7">The sequence shown here is derived from an EMBL/GenBank/DDBJ whole genome shotgun (WGS) entry which is preliminary data.</text>
</comment>
<accession>A0A2S9JJ50</accession>
<proteinExistence type="predicted"/>
<evidence type="ECO:0000256" key="3">
    <source>
        <dbReference type="ARBA" id="ARBA00023239"/>
    </source>
</evidence>
<dbReference type="InterPro" id="IPR005300">
    <property type="entry name" value="MltA_B"/>
</dbReference>
<evidence type="ECO:0000256" key="5">
    <source>
        <dbReference type="ARBA" id="ARBA00030918"/>
    </source>
</evidence>
<dbReference type="PIRSF" id="PIRSF019422">
    <property type="entry name" value="MltA"/>
    <property type="match status" value="1"/>
</dbReference>
<dbReference type="PANTHER" id="PTHR30124">
    <property type="entry name" value="MEMBRANE-BOUND LYTIC MUREIN TRANSGLYCOSYLASE A"/>
    <property type="match status" value="1"/>
</dbReference>
<reference evidence="7 8" key="1">
    <citation type="submission" date="2018-02" db="EMBL/GenBank/DDBJ databases">
        <title>The draft genome of Phyllobacterium myrsinacearum DSM5892.</title>
        <authorList>
            <person name="Li L."/>
            <person name="Liu L."/>
            <person name="Zhang X."/>
            <person name="Wang T."/>
        </authorList>
    </citation>
    <scope>NUCLEOTIDE SEQUENCE [LARGE SCALE GENOMIC DNA]</scope>
    <source>
        <strain evidence="7 8">DSM 5892</strain>
    </source>
</reference>
<dbReference type="GO" id="GO:0008933">
    <property type="term" value="F:peptidoglycan lytic transglycosylase activity"/>
    <property type="evidence" value="ECO:0007669"/>
    <property type="project" value="TreeGrafter"/>
</dbReference>
<dbReference type="InterPro" id="IPR010611">
    <property type="entry name" value="3D_dom"/>
</dbReference>
<evidence type="ECO:0000256" key="1">
    <source>
        <dbReference type="ARBA" id="ARBA00001420"/>
    </source>
</evidence>
<evidence type="ECO:0000256" key="2">
    <source>
        <dbReference type="ARBA" id="ARBA00012587"/>
    </source>
</evidence>
<dbReference type="EMBL" id="PVBT01000003">
    <property type="protein sequence ID" value="PRD53129.1"/>
    <property type="molecule type" value="Genomic_DNA"/>
</dbReference>
<evidence type="ECO:0000313" key="7">
    <source>
        <dbReference type="EMBL" id="PRD53129.1"/>
    </source>
</evidence>
<dbReference type="OrthoDB" id="9783686at2"/>
<dbReference type="GO" id="GO:0004553">
    <property type="term" value="F:hydrolase activity, hydrolyzing O-glycosyl compounds"/>
    <property type="evidence" value="ECO:0007669"/>
    <property type="project" value="InterPro"/>
</dbReference>
<dbReference type="EC" id="4.2.2.n1" evidence="2"/>
<protein>
    <recommendedName>
        <fullName evidence="2">peptidoglycan lytic exotransglycosylase</fullName>
        <ecNumber evidence="2">4.2.2.n1</ecNumber>
    </recommendedName>
    <alternativeName>
        <fullName evidence="5">Murein hydrolase A</fullName>
    </alternativeName>
</protein>
<dbReference type="PANTHER" id="PTHR30124:SF0">
    <property type="entry name" value="MEMBRANE-BOUND LYTIC MUREIN TRANSGLYCOSYLASE A"/>
    <property type="match status" value="1"/>
</dbReference>
<dbReference type="CDD" id="cd14485">
    <property type="entry name" value="mltA_like_LT_A"/>
    <property type="match status" value="1"/>
</dbReference>
<keyword evidence="8" id="KW-1185">Reference proteome</keyword>
<dbReference type="Gene3D" id="2.40.240.50">
    <property type="entry name" value="Barwin-like endoglucanases"/>
    <property type="match status" value="1"/>
</dbReference>
<sequence>MLSPLFKPVAFTDCPGWENDSQLEAFQAFARSAVRVLEKPYKSGSLGISFAALAPIFADSRETLVENDDQARRFFEKWFCPARIENPDMGHGFVTGFYEPEVIASPVRTERYTVPFLCRPDDLVDVNDGNRPSGLDPYFAFARQTPAGLAEYLDRAAIESGALDGQNLEIAFVENLVDAFFIHVQGAARLKMTDGRLRRITYAAKTGHRFTGIGKILLDRGEIPLDKMSMQAIRTWLADNPDQVQTLLWNNRSYIFFREAAVDDATLGPIAAAKVPLTGGRSLAVDRLLHTFGTPFYISAPALKAFGGDGFARLMIAQDTGSAIVGPARGDLFAGSGDAAGDIAGGIRHDAVFYALVPRSLLAGQA</sequence>
<dbReference type="InterPro" id="IPR026044">
    <property type="entry name" value="MltA"/>
</dbReference>
<name>A0A2S9JJ50_9HYPH</name>
<dbReference type="Pfam" id="PF06725">
    <property type="entry name" value="3D"/>
    <property type="match status" value="1"/>
</dbReference>
<comment type="catalytic activity">
    <reaction evidence="1">
        <text>Exolytic cleavage of the (1-&gt;4)-beta-glycosidic linkage between N-acetylmuramic acid (MurNAc) and N-acetylglucosamine (GlcNAc) residues in peptidoglycan, from either the reducing or the non-reducing ends of the peptidoglycan chains, with concomitant formation of a 1,6-anhydrobond in the MurNAc residue.</text>
        <dbReference type="EC" id="4.2.2.n1"/>
    </reaction>
</comment>
<dbReference type="CDD" id="cd14668">
    <property type="entry name" value="mlta_B"/>
    <property type="match status" value="1"/>
</dbReference>
<dbReference type="Pfam" id="PF03562">
    <property type="entry name" value="MltA"/>
    <property type="match status" value="1"/>
</dbReference>
<dbReference type="GO" id="GO:0009254">
    <property type="term" value="P:peptidoglycan turnover"/>
    <property type="evidence" value="ECO:0007669"/>
    <property type="project" value="InterPro"/>
</dbReference>
<dbReference type="Proteomes" id="UP000238563">
    <property type="component" value="Unassembled WGS sequence"/>
</dbReference>
<evidence type="ECO:0000259" key="6">
    <source>
        <dbReference type="SMART" id="SM00925"/>
    </source>
</evidence>
<feature type="domain" description="Lytic transglycosylase MltA" evidence="6">
    <location>
        <begin position="101"/>
        <end position="258"/>
    </location>
</feature>
<dbReference type="AlphaFoldDB" id="A0A2S9JJ50"/>
<evidence type="ECO:0000313" key="8">
    <source>
        <dbReference type="Proteomes" id="UP000238563"/>
    </source>
</evidence>
<dbReference type="GO" id="GO:0071555">
    <property type="term" value="P:cell wall organization"/>
    <property type="evidence" value="ECO:0007669"/>
    <property type="project" value="UniProtKB-KW"/>
</dbReference>
<dbReference type="GO" id="GO:0009253">
    <property type="term" value="P:peptidoglycan catabolic process"/>
    <property type="evidence" value="ECO:0007669"/>
    <property type="project" value="TreeGrafter"/>
</dbReference>
<evidence type="ECO:0000256" key="4">
    <source>
        <dbReference type="ARBA" id="ARBA00023316"/>
    </source>
</evidence>
<dbReference type="InterPro" id="IPR036908">
    <property type="entry name" value="RlpA-like_sf"/>
</dbReference>
<organism evidence="7 8">
    <name type="scientific">Phyllobacterium myrsinacearum</name>
    <dbReference type="NCBI Taxonomy" id="28101"/>
    <lineage>
        <taxon>Bacteria</taxon>
        <taxon>Pseudomonadati</taxon>
        <taxon>Pseudomonadota</taxon>
        <taxon>Alphaproteobacteria</taxon>
        <taxon>Hyphomicrobiales</taxon>
        <taxon>Phyllobacteriaceae</taxon>
        <taxon>Phyllobacterium</taxon>
    </lineage>
</organism>
<dbReference type="RefSeq" id="WP_105734137.1">
    <property type="nucleotide sequence ID" value="NZ_PVBT01000003.1"/>
</dbReference>
<dbReference type="SMART" id="SM00925">
    <property type="entry name" value="MltA"/>
    <property type="match status" value="1"/>
</dbReference>